<dbReference type="Proteomes" id="UP000308271">
    <property type="component" value="Unassembled WGS sequence"/>
</dbReference>
<dbReference type="NCBIfam" id="TIGR04283">
    <property type="entry name" value="glyco_like_mftF"/>
    <property type="match status" value="1"/>
</dbReference>
<protein>
    <submittedName>
        <fullName evidence="7">Glycosyltransferase</fullName>
    </submittedName>
</protein>
<dbReference type="InterPro" id="IPR029044">
    <property type="entry name" value="Nucleotide-diphossugar_trans"/>
</dbReference>
<evidence type="ECO:0000256" key="4">
    <source>
        <dbReference type="ARBA" id="ARBA00022679"/>
    </source>
</evidence>
<dbReference type="AlphaFoldDB" id="A0A5C4S6L7"/>
<dbReference type="Pfam" id="PF00535">
    <property type="entry name" value="Glycos_transf_2"/>
    <property type="match status" value="1"/>
</dbReference>
<evidence type="ECO:0000256" key="1">
    <source>
        <dbReference type="ARBA" id="ARBA00004236"/>
    </source>
</evidence>
<keyword evidence="2" id="KW-1003">Cell membrane</keyword>
<dbReference type="PANTHER" id="PTHR43646:SF2">
    <property type="entry name" value="GLYCOSYLTRANSFERASE 2-LIKE DOMAIN-CONTAINING PROTEIN"/>
    <property type="match status" value="1"/>
</dbReference>
<evidence type="ECO:0000259" key="6">
    <source>
        <dbReference type="Pfam" id="PF00535"/>
    </source>
</evidence>
<dbReference type="InterPro" id="IPR026461">
    <property type="entry name" value="Trfase_2_rSAM/seldom_assoc"/>
</dbReference>
<comment type="subcellular location">
    <subcellularLocation>
        <location evidence="1">Cell membrane</location>
    </subcellularLocation>
</comment>
<dbReference type="EMBL" id="VDCH01000013">
    <property type="protein sequence ID" value="TNJ38797.1"/>
    <property type="molecule type" value="Genomic_DNA"/>
</dbReference>
<accession>A0A5C4S6L7</accession>
<dbReference type="RefSeq" id="WP_139457023.1">
    <property type="nucleotide sequence ID" value="NZ_VDCH01000013.1"/>
</dbReference>
<name>A0A5C4S6L7_CHLTI</name>
<organism evidence="7 8">
    <name type="scientific">Chlorobaculum thiosulfatiphilum</name>
    <name type="common">Chlorobium limicola f.sp. thiosulfatophilum</name>
    <dbReference type="NCBI Taxonomy" id="115852"/>
    <lineage>
        <taxon>Bacteria</taxon>
        <taxon>Pseudomonadati</taxon>
        <taxon>Chlorobiota</taxon>
        <taxon>Chlorobiia</taxon>
        <taxon>Chlorobiales</taxon>
        <taxon>Chlorobiaceae</taxon>
        <taxon>Chlorobaculum</taxon>
    </lineage>
</organism>
<dbReference type="OrthoDB" id="9810303at2"/>
<dbReference type="InterPro" id="IPR001173">
    <property type="entry name" value="Glyco_trans_2-like"/>
</dbReference>
<dbReference type="GO" id="GO:0005886">
    <property type="term" value="C:plasma membrane"/>
    <property type="evidence" value="ECO:0007669"/>
    <property type="project" value="UniProtKB-SubCell"/>
</dbReference>
<dbReference type="Gene3D" id="3.90.550.10">
    <property type="entry name" value="Spore Coat Polysaccharide Biosynthesis Protein SpsA, Chain A"/>
    <property type="match status" value="1"/>
</dbReference>
<gene>
    <name evidence="7" type="ORF">FGF66_07380</name>
</gene>
<keyword evidence="5" id="KW-0472">Membrane</keyword>
<keyword evidence="3" id="KW-0328">Glycosyltransferase</keyword>
<dbReference type="SUPFAM" id="SSF53448">
    <property type="entry name" value="Nucleotide-diphospho-sugar transferases"/>
    <property type="match status" value="1"/>
</dbReference>
<reference evidence="7 8" key="1">
    <citation type="submission" date="2019-05" db="EMBL/GenBank/DDBJ databases">
        <title>Draft Whole-Genome sequence of the green sulfur bacterium Chlorobaculum thiosulfatiphilum DSM 249.</title>
        <authorList>
            <person name="Meyer T.E."/>
            <person name="Kyndt J.A."/>
        </authorList>
    </citation>
    <scope>NUCLEOTIDE SEQUENCE [LARGE SCALE GENOMIC DNA]</scope>
    <source>
        <strain evidence="7 8">DSM 249</strain>
    </source>
</reference>
<evidence type="ECO:0000313" key="8">
    <source>
        <dbReference type="Proteomes" id="UP000308271"/>
    </source>
</evidence>
<sequence>MDSGIRLSIVTPAWNEEAGIARTLETLLRLTAGRGDTEIIVSVSGDDRTEVIAQTFPVTVCRSEKGRAVQMNAGAKIASGTVLYFLHADTTPPPTFRDDIRAAIERGAKAGCFRMSFDDPDWLMQFYGWFTQFPLPVCRGGDQSLFITRELFERIGGFDERLRIMEDIEIIERIQHHAGFHILDSTVITSARKYHANGAIRLQAIFGAIHLMYALGFSQEEMLRFYRNSVN</sequence>
<dbReference type="GO" id="GO:0016757">
    <property type="term" value="F:glycosyltransferase activity"/>
    <property type="evidence" value="ECO:0007669"/>
    <property type="project" value="UniProtKB-KW"/>
</dbReference>
<proteinExistence type="predicted"/>
<evidence type="ECO:0000256" key="2">
    <source>
        <dbReference type="ARBA" id="ARBA00022475"/>
    </source>
</evidence>
<keyword evidence="4 7" id="KW-0808">Transferase</keyword>
<evidence type="ECO:0000256" key="3">
    <source>
        <dbReference type="ARBA" id="ARBA00022676"/>
    </source>
</evidence>
<dbReference type="PANTHER" id="PTHR43646">
    <property type="entry name" value="GLYCOSYLTRANSFERASE"/>
    <property type="match status" value="1"/>
</dbReference>
<dbReference type="CDD" id="cd02522">
    <property type="entry name" value="GT_2_like_a"/>
    <property type="match status" value="1"/>
</dbReference>
<evidence type="ECO:0000256" key="5">
    <source>
        <dbReference type="ARBA" id="ARBA00023136"/>
    </source>
</evidence>
<keyword evidence="8" id="KW-1185">Reference proteome</keyword>
<comment type="caution">
    <text evidence="7">The sequence shown here is derived from an EMBL/GenBank/DDBJ whole genome shotgun (WGS) entry which is preliminary data.</text>
</comment>
<feature type="domain" description="Glycosyltransferase 2-like" evidence="6">
    <location>
        <begin position="8"/>
        <end position="125"/>
    </location>
</feature>
<evidence type="ECO:0000313" key="7">
    <source>
        <dbReference type="EMBL" id="TNJ38797.1"/>
    </source>
</evidence>